<name>A0A497WEU3_9RHOB</name>
<sequence length="154" mass="16693">MNKPFFLLIRLFLVVCVTLYGQLGMGHAGSQNATSYVEICANGVVKTVPVDADGVPVEPANDCNNCLTCCQSTELQANVSSPSELIFLPLETTVDRVRIQCLRLQKRNIRPMLRGPPVVLATLLTKPLLTETDQDITGLVMRSDGHPSLKDAAA</sequence>
<keyword evidence="2" id="KW-1185">Reference proteome</keyword>
<reference evidence="1 2" key="1">
    <citation type="submission" date="2018-10" db="EMBL/GenBank/DDBJ databases">
        <title>Genomic Encyclopedia of Archaeal and Bacterial Type Strains, Phase II (KMG-II): from individual species to whole genera.</title>
        <authorList>
            <person name="Goeker M."/>
        </authorList>
    </citation>
    <scope>NUCLEOTIDE SEQUENCE [LARGE SCALE GENOMIC DNA]</scope>
    <source>
        <strain evidence="1 2">DSM 29466</strain>
    </source>
</reference>
<dbReference type="AlphaFoldDB" id="A0A497WEU3"/>
<dbReference type="Proteomes" id="UP000269157">
    <property type="component" value="Unassembled WGS sequence"/>
</dbReference>
<evidence type="ECO:0000313" key="1">
    <source>
        <dbReference type="EMBL" id="RLJ51638.1"/>
    </source>
</evidence>
<dbReference type="RefSeq" id="WP_121023497.1">
    <property type="nucleotide sequence ID" value="NZ_RCCE01000003.1"/>
</dbReference>
<comment type="caution">
    <text evidence="1">The sequence shown here is derived from an EMBL/GenBank/DDBJ whole genome shotgun (WGS) entry which is preliminary data.</text>
</comment>
<proteinExistence type="predicted"/>
<evidence type="ECO:0000313" key="2">
    <source>
        <dbReference type="Proteomes" id="UP000269157"/>
    </source>
</evidence>
<dbReference type="OrthoDB" id="7876461at2"/>
<accession>A0A497WEU3</accession>
<protein>
    <submittedName>
        <fullName evidence="1">Uncharacterized protein</fullName>
    </submittedName>
</protein>
<organism evidence="1 2">
    <name type="scientific">Litoreibacter meonggei</name>
    <dbReference type="NCBI Taxonomy" id="1049199"/>
    <lineage>
        <taxon>Bacteria</taxon>
        <taxon>Pseudomonadati</taxon>
        <taxon>Pseudomonadota</taxon>
        <taxon>Alphaproteobacteria</taxon>
        <taxon>Rhodobacterales</taxon>
        <taxon>Roseobacteraceae</taxon>
        <taxon>Litoreibacter</taxon>
    </lineage>
</organism>
<gene>
    <name evidence="1" type="ORF">BCF46_1852</name>
</gene>
<dbReference type="EMBL" id="RCCE01000003">
    <property type="protein sequence ID" value="RLJ51638.1"/>
    <property type="molecule type" value="Genomic_DNA"/>
</dbReference>